<evidence type="ECO:0000256" key="3">
    <source>
        <dbReference type="SAM" id="SignalP"/>
    </source>
</evidence>
<keyword evidence="7" id="KW-1185">Reference proteome</keyword>
<evidence type="ECO:0000256" key="1">
    <source>
        <dbReference type="ARBA" id="ARBA00022801"/>
    </source>
</evidence>
<dbReference type="InterPro" id="IPR011042">
    <property type="entry name" value="6-blade_b-propeller_TolB-like"/>
</dbReference>
<dbReference type="EMBL" id="PIQG01000002">
    <property type="protein sequence ID" value="RUO78460.1"/>
    <property type="molecule type" value="Genomic_DNA"/>
</dbReference>
<proteinExistence type="predicted"/>
<dbReference type="Pfam" id="PF00930">
    <property type="entry name" value="DPPIV_N"/>
    <property type="match status" value="1"/>
</dbReference>
<dbReference type="GO" id="GO:0004252">
    <property type="term" value="F:serine-type endopeptidase activity"/>
    <property type="evidence" value="ECO:0007669"/>
    <property type="project" value="TreeGrafter"/>
</dbReference>
<organism evidence="6 7">
    <name type="scientific">Pseudidiomarina taiwanensis</name>
    <dbReference type="NCBI Taxonomy" id="337250"/>
    <lineage>
        <taxon>Bacteria</taxon>
        <taxon>Pseudomonadati</taxon>
        <taxon>Pseudomonadota</taxon>
        <taxon>Gammaproteobacteria</taxon>
        <taxon>Alteromonadales</taxon>
        <taxon>Idiomarinaceae</taxon>
        <taxon>Pseudidiomarina</taxon>
    </lineage>
</organism>
<dbReference type="InterPro" id="IPR002469">
    <property type="entry name" value="Peptidase_S9B_N"/>
</dbReference>
<comment type="caution">
    <text evidence="6">The sequence shown here is derived from an EMBL/GenBank/DDBJ whole genome shotgun (WGS) entry which is preliminary data.</text>
</comment>
<dbReference type="Pfam" id="PF07676">
    <property type="entry name" value="PD40"/>
    <property type="match status" value="2"/>
</dbReference>
<protein>
    <submittedName>
        <fullName evidence="6">Peptidase S9 family protein</fullName>
    </submittedName>
</protein>
<evidence type="ECO:0000259" key="4">
    <source>
        <dbReference type="Pfam" id="PF00326"/>
    </source>
</evidence>
<feature type="chain" id="PRO_5018967107" evidence="3">
    <location>
        <begin position="21"/>
        <end position="685"/>
    </location>
</feature>
<dbReference type="PANTHER" id="PTHR42776">
    <property type="entry name" value="SERINE PEPTIDASE S9 FAMILY MEMBER"/>
    <property type="match status" value="1"/>
</dbReference>
<feature type="signal peptide" evidence="3">
    <location>
        <begin position="1"/>
        <end position="20"/>
    </location>
</feature>
<dbReference type="Gene3D" id="2.120.10.30">
    <property type="entry name" value="TolB, C-terminal domain"/>
    <property type="match status" value="2"/>
</dbReference>
<keyword evidence="2" id="KW-0645">Protease</keyword>
<dbReference type="SUPFAM" id="SSF82171">
    <property type="entry name" value="DPP6 N-terminal domain-like"/>
    <property type="match status" value="1"/>
</dbReference>
<accession>A0A432ZKV2</accession>
<dbReference type="SUPFAM" id="SSF53474">
    <property type="entry name" value="alpha/beta-Hydrolases"/>
    <property type="match status" value="1"/>
</dbReference>
<dbReference type="PANTHER" id="PTHR42776:SF27">
    <property type="entry name" value="DIPEPTIDYL PEPTIDASE FAMILY MEMBER 6"/>
    <property type="match status" value="1"/>
</dbReference>
<dbReference type="InterPro" id="IPR001375">
    <property type="entry name" value="Peptidase_S9_cat"/>
</dbReference>
<keyword evidence="2" id="KW-0720">Serine protease</keyword>
<evidence type="ECO:0000256" key="2">
    <source>
        <dbReference type="ARBA" id="ARBA00022825"/>
    </source>
</evidence>
<keyword evidence="3" id="KW-0732">Signal</keyword>
<dbReference type="Pfam" id="PF00326">
    <property type="entry name" value="Peptidase_S9"/>
    <property type="match status" value="1"/>
</dbReference>
<gene>
    <name evidence="6" type="ORF">CWI83_05385</name>
</gene>
<dbReference type="InterPro" id="IPR029058">
    <property type="entry name" value="AB_hydrolase_fold"/>
</dbReference>
<feature type="domain" description="Dipeptidylpeptidase IV N-terminal" evidence="5">
    <location>
        <begin position="202"/>
        <end position="292"/>
    </location>
</feature>
<name>A0A432ZKV2_9GAMM</name>
<sequence length="685" mass="75808">MKPLAHLIAASLVFSAPSFADDHSSSSLADHAAIEKSQTLQLEDIFQLEFASSPAVHPSGDYTVFVRNYMDIMDDRRYGNLWQVDNNGKLRPLTGGTYQDFSPVWSPDGKTLAFVSNRSGSNQIHLYWTDSKEHAPVTRLTGSPSGLSWSPNGRWLAFSMFVPESSPAPVSLPGKPRGANWAEPAKYIDKDQYRADGAGFLPDGYRQIFVVPATGGTPRQITFGDYNHGGQLSWSGDSKQILFSANLREDAFEQPTNSELYAVTVATGEIEQLTDRKGPDGSPLVSPDGKRIAWLGYDDEGMSYQLTDLYVMDADGSDRELLTAELDYSISGVEWADDSRSLFVSYDKHGKGHIAEIDLRGKLTVLTDEMGGLSYSRPYSGGAFDVASDDSIVFTLADAYRPADLMRLKGKNTKQLTSLNEDALGHKNLARIEEIWYESSHDGKKIQGWIAYPPNFDASKKYPLILEIHGGPHTAYAGSFAAEIQLMAARGNVVLYTNPRGSTSYGEAFAQEIHHNYPSEDYTDLMDGVDAVIAKGFIDEDKLYVTGGSGGGVLTAWTVGHTDRFAAAVVAKPVINWYSFVLTADAYSYFSKYWFPGLPWDHLEHYMKYSPISYVGNVKTPTMLLTGEADYRTPMSESEQYYQALKLVGVDTAMVRVPDAPHGIYNRPSNLMAKVAYILHWFEKY</sequence>
<evidence type="ECO:0000259" key="5">
    <source>
        <dbReference type="Pfam" id="PF00930"/>
    </source>
</evidence>
<dbReference type="InterPro" id="IPR011659">
    <property type="entry name" value="WD40"/>
</dbReference>
<dbReference type="Gene3D" id="3.40.50.1820">
    <property type="entry name" value="alpha/beta hydrolase"/>
    <property type="match status" value="1"/>
</dbReference>
<reference evidence="6 7" key="1">
    <citation type="journal article" date="2011" name="Front. Microbiol.">
        <title>Genomic signatures of strain selection and enhancement in Bacillus atrophaeus var. globigii, a historical biowarfare simulant.</title>
        <authorList>
            <person name="Gibbons H.S."/>
            <person name="Broomall S.M."/>
            <person name="McNew L.A."/>
            <person name="Daligault H."/>
            <person name="Chapman C."/>
            <person name="Bruce D."/>
            <person name="Karavis M."/>
            <person name="Krepps M."/>
            <person name="McGregor P.A."/>
            <person name="Hong C."/>
            <person name="Park K.H."/>
            <person name="Akmal A."/>
            <person name="Feldman A."/>
            <person name="Lin J.S."/>
            <person name="Chang W.E."/>
            <person name="Higgs B.W."/>
            <person name="Demirev P."/>
            <person name="Lindquist J."/>
            <person name="Liem A."/>
            <person name="Fochler E."/>
            <person name="Read T.D."/>
            <person name="Tapia R."/>
            <person name="Johnson S."/>
            <person name="Bishop-Lilly K.A."/>
            <person name="Detter C."/>
            <person name="Han C."/>
            <person name="Sozhamannan S."/>
            <person name="Rosenzweig C.N."/>
            <person name="Skowronski E.W."/>
        </authorList>
    </citation>
    <scope>NUCLEOTIDE SEQUENCE [LARGE SCALE GENOMIC DNA]</scope>
    <source>
        <strain evidence="6 7">PIT1</strain>
    </source>
</reference>
<dbReference type="RefSeq" id="WP_126826791.1">
    <property type="nucleotide sequence ID" value="NZ_PIQG01000002.1"/>
</dbReference>
<dbReference type="AlphaFoldDB" id="A0A432ZKV2"/>
<feature type="domain" description="Peptidase S9 prolyl oligopeptidase catalytic" evidence="4">
    <location>
        <begin position="479"/>
        <end position="685"/>
    </location>
</feature>
<dbReference type="GO" id="GO:0006508">
    <property type="term" value="P:proteolysis"/>
    <property type="evidence" value="ECO:0007669"/>
    <property type="project" value="InterPro"/>
</dbReference>
<evidence type="ECO:0000313" key="7">
    <source>
        <dbReference type="Proteomes" id="UP000288279"/>
    </source>
</evidence>
<dbReference type="OrthoDB" id="9812921at2"/>
<evidence type="ECO:0000313" key="6">
    <source>
        <dbReference type="EMBL" id="RUO78460.1"/>
    </source>
</evidence>
<dbReference type="Proteomes" id="UP000288279">
    <property type="component" value="Unassembled WGS sequence"/>
</dbReference>
<keyword evidence="1" id="KW-0378">Hydrolase</keyword>